<organism evidence="1 2">
    <name type="scientific">Pomacea canaliculata</name>
    <name type="common">Golden apple snail</name>
    <dbReference type="NCBI Taxonomy" id="400727"/>
    <lineage>
        <taxon>Eukaryota</taxon>
        <taxon>Metazoa</taxon>
        <taxon>Spiralia</taxon>
        <taxon>Lophotrochozoa</taxon>
        <taxon>Mollusca</taxon>
        <taxon>Gastropoda</taxon>
        <taxon>Caenogastropoda</taxon>
        <taxon>Architaenioglossa</taxon>
        <taxon>Ampullarioidea</taxon>
        <taxon>Ampullariidae</taxon>
        <taxon>Pomacea</taxon>
    </lineage>
</organism>
<dbReference type="Proteomes" id="UP000245119">
    <property type="component" value="Linkage Group LG1"/>
</dbReference>
<evidence type="ECO:0000313" key="2">
    <source>
        <dbReference type="Proteomes" id="UP000245119"/>
    </source>
</evidence>
<evidence type="ECO:0000313" key="1">
    <source>
        <dbReference type="EMBL" id="PVD38040.1"/>
    </source>
</evidence>
<reference evidence="1 2" key="1">
    <citation type="submission" date="2018-04" db="EMBL/GenBank/DDBJ databases">
        <title>The genome of golden apple snail Pomacea canaliculata provides insight into stress tolerance and invasive adaptation.</title>
        <authorList>
            <person name="Liu C."/>
            <person name="Liu B."/>
            <person name="Ren Y."/>
            <person name="Zhang Y."/>
            <person name="Wang H."/>
            <person name="Li S."/>
            <person name="Jiang F."/>
            <person name="Yin L."/>
            <person name="Zhang G."/>
            <person name="Qian W."/>
            <person name="Fan W."/>
        </authorList>
    </citation>
    <scope>NUCLEOTIDE SEQUENCE [LARGE SCALE GENOMIC DNA]</scope>
    <source>
        <strain evidence="1">SZHN2017</strain>
        <tissue evidence="1">Muscle</tissue>
    </source>
</reference>
<gene>
    <name evidence="1" type="ORF">C0Q70_00650</name>
</gene>
<name>A0A2T7PXB7_POMCA</name>
<sequence length="125" mass="13469">MDEIGEEIGKESRDEGLRQGFQIFSRFDSLPVVLMSFSRGVRPLAPGGRQAGGTRVMNRRDLKNASIPGDLTLAALTLSFTVHCLVHCLELSIFFVKEINVIALLGGLLPSDITAARISGCRGAP</sequence>
<dbReference type="EMBL" id="PZQS01000001">
    <property type="protein sequence ID" value="PVD38040.1"/>
    <property type="molecule type" value="Genomic_DNA"/>
</dbReference>
<protein>
    <submittedName>
        <fullName evidence="1">Uncharacterized protein</fullName>
    </submittedName>
</protein>
<accession>A0A2T7PXB7</accession>
<dbReference type="AlphaFoldDB" id="A0A2T7PXB7"/>
<proteinExistence type="predicted"/>
<keyword evidence="2" id="KW-1185">Reference proteome</keyword>
<comment type="caution">
    <text evidence="1">The sequence shown here is derived from an EMBL/GenBank/DDBJ whole genome shotgun (WGS) entry which is preliminary data.</text>
</comment>